<accession>A0A346CIG2</accession>
<name>A0A346CIG2_CONER</name>
<proteinExistence type="evidence at transcript level"/>
<organism evidence="1">
    <name type="scientific">Conus ermineus</name>
    <name type="common">Agate cone</name>
    <name type="synonym">Chelyconus ermineus</name>
    <dbReference type="NCBI Taxonomy" id="55423"/>
    <lineage>
        <taxon>Eukaryota</taxon>
        <taxon>Metazoa</taxon>
        <taxon>Spiralia</taxon>
        <taxon>Lophotrochozoa</taxon>
        <taxon>Mollusca</taxon>
        <taxon>Gastropoda</taxon>
        <taxon>Caenogastropoda</taxon>
        <taxon>Neogastropoda</taxon>
        <taxon>Conoidea</taxon>
        <taxon>Conidae</taxon>
        <taxon>Conus</taxon>
        <taxon>Chelyconus</taxon>
    </lineage>
</organism>
<dbReference type="EMBL" id="MH360312">
    <property type="protein sequence ID" value="AXL95361.1"/>
    <property type="molecule type" value="mRNA"/>
</dbReference>
<reference evidence="1" key="1">
    <citation type="journal article" date="2018" name="Genome Biol. Evol.">
        <title>Conotoxin diversity in Chelyconus ermineus (Born, 1778) and the convergent origin of piscivory in the Atlantic and Indo-Pacific cones.</title>
        <authorList>
            <person name="Abalde S."/>
            <person name="Tenorio M.J."/>
            <person name="Afonso C.M."/>
            <person name="Zardoya R."/>
        </authorList>
    </citation>
    <scope>NUCLEOTIDE SEQUENCE</scope>
    <source>
        <strain evidence="1">Cerm_024</strain>
    </source>
</reference>
<sequence>MTSPRLSCWIGSVGVSGTGSFMETVVERTWRRFPKAELTHAGSTTKRSLLSVGDWVGGVLRMVDQSTEHH</sequence>
<evidence type="ECO:0000313" key="1">
    <source>
        <dbReference type="EMBL" id="AXL95361.1"/>
    </source>
</evidence>
<dbReference type="AlphaFoldDB" id="A0A346CIG2"/>
<protein>
    <submittedName>
        <fullName evidence="1">Conotoxin superfamily W</fullName>
    </submittedName>
</protein>